<gene>
    <name evidence="4" type="ORF">E6C55_28400</name>
</gene>
<dbReference type="AlphaFoldDB" id="A0A4S4BH63"/>
<evidence type="ECO:0000313" key="4">
    <source>
        <dbReference type="EMBL" id="THF73607.1"/>
    </source>
</evidence>
<proteinExistence type="predicted"/>
<reference evidence="4 5" key="1">
    <citation type="submission" date="2019-04" db="EMBL/GenBank/DDBJ databases">
        <title>Cohnella sp. nov. isolated from preserved vegetables.</title>
        <authorList>
            <person name="Lin S.-Y."/>
            <person name="Hung M.-H."/>
            <person name="Young C.-C."/>
        </authorList>
    </citation>
    <scope>NUCLEOTIDE SEQUENCE [LARGE SCALE GENOMIC DNA]</scope>
    <source>
        <strain evidence="4 5">CC-MHH1044</strain>
    </source>
</reference>
<name>A0A4S4BH63_9BACL</name>
<organism evidence="4 5">
    <name type="scientific">Cohnella fermenti</name>
    <dbReference type="NCBI Taxonomy" id="2565925"/>
    <lineage>
        <taxon>Bacteria</taxon>
        <taxon>Bacillati</taxon>
        <taxon>Bacillota</taxon>
        <taxon>Bacilli</taxon>
        <taxon>Bacillales</taxon>
        <taxon>Paenibacillaceae</taxon>
        <taxon>Cohnella</taxon>
    </lineage>
</organism>
<keyword evidence="5" id="KW-1185">Reference proteome</keyword>
<dbReference type="Pfam" id="PF11796">
    <property type="entry name" value="DUF3323"/>
    <property type="match status" value="1"/>
</dbReference>
<feature type="region of interest" description="Disordered" evidence="1">
    <location>
        <begin position="472"/>
        <end position="494"/>
    </location>
</feature>
<evidence type="ECO:0000259" key="2">
    <source>
        <dbReference type="Pfam" id="PF09664"/>
    </source>
</evidence>
<dbReference type="RefSeq" id="WP_136373219.1">
    <property type="nucleotide sequence ID" value="NZ_SSOB01000052.1"/>
</dbReference>
<evidence type="ECO:0000259" key="3">
    <source>
        <dbReference type="Pfam" id="PF11796"/>
    </source>
</evidence>
<dbReference type="InterPro" id="IPR024465">
    <property type="entry name" value="DUF2399"/>
</dbReference>
<sequence>MRLGEQNQTRAVRYFERDGFRRALEATWRKIRSLDRVGGEALVKKATTDECEAINAFFGWNYEAGETIRIPLAQFDSELWDSVFELDLLGLYELLHGAPLVTNKGRREEQAEGWQSFFSQVREADLGEWNSAVLRWLDELERGAGAGIRPLRECYKSDKEAARRELLIVVRTLQFLLAERSESPDWLSARLPIRMPVLAARTAGDAHALDAGTVAGRMLIAFMRSERGTAPGEAGTDEQGAEELETDEPEDLNQEAFEGLDTGSDTLRLRELYRSFGILDDDLSSLIHFYLPETGKPALPVVWTLRQTEAEPALPRCSTIFVVENPAVFSSILDSMPDDSTDRDRQTALLCTSGPASAAAIRWIQRCMEGSDEECRLLYSGDFDVKGLVMGHTLYRLFPDSFTPWRFDAASYEAIAAQAPVGPPFDEVERSRLEKMFVPWDTGLARSMLRTGYRIHQESLVSDLIADFRQLRTDPPGRRESGELEADSSQRRIF</sequence>
<dbReference type="EMBL" id="SSOB01000052">
    <property type="protein sequence ID" value="THF73607.1"/>
    <property type="molecule type" value="Genomic_DNA"/>
</dbReference>
<feature type="compositionally biased region" description="Basic and acidic residues" evidence="1">
    <location>
        <begin position="472"/>
        <end position="482"/>
    </location>
</feature>
<dbReference type="InterPro" id="IPR024466">
    <property type="entry name" value="CHP02679_N"/>
</dbReference>
<dbReference type="OrthoDB" id="1661308at2"/>
<accession>A0A4S4BH63</accession>
<feature type="domain" description="DUF2399" evidence="2">
    <location>
        <begin position="312"/>
        <end position="467"/>
    </location>
</feature>
<evidence type="ECO:0000256" key="1">
    <source>
        <dbReference type="SAM" id="MobiDB-lite"/>
    </source>
</evidence>
<comment type="caution">
    <text evidence="4">The sequence shown here is derived from an EMBL/GenBank/DDBJ whole genome shotgun (WGS) entry which is preliminary data.</text>
</comment>
<feature type="compositionally biased region" description="Acidic residues" evidence="1">
    <location>
        <begin position="235"/>
        <end position="250"/>
    </location>
</feature>
<dbReference type="Proteomes" id="UP000310636">
    <property type="component" value="Unassembled WGS sequence"/>
</dbReference>
<feature type="domain" description="Conserved hypothetical protein CHP02679 N terminus" evidence="3">
    <location>
        <begin position="38"/>
        <end position="290"/>
    </location>
</feature>
<protein>
    <submittedName>
        <fullName evidence="4">DUF2399 domain-containing protein</fullName>
    </submittedName>
</protein>
<feature type="region of interest" description="Disordered" evidence="1">
    <location>
        <begin position="228"/>
        <end position="250"/>
    </location>
</feature>
<evidence type="ECO:0000313" key="5">
    <source>
        <dbReference type="Proteomes" id="UP000310636"/>
    </source>
</evidence>
<dbReference type="Pfam" id="PF09664">
    <property type="entry name" value="DUF2399"/>
    <property type="match status" value="1"/>
</dbReference>